<dbReference type="GO" id="GO:0016491">
    <property type="term" value="F:oxidoreductase activity"/>
    <property type="evidence" value="ECO:0007669"/>
    <property type="project" value="UniProtKB-KW"/>
</dbReference>
<evidence type="ECO:0000313" key="6">
    <source>
        <dbReference type="EMBL" id="MBP2066294.1"/>
    </source>
</evidence>
<keyword evidence="2" id="KW-0560">Oxidoreductase</keyword>
<dbReference type="InterPro" id="IPR036291">
    <property type="entry name" value="NAD(P)-bd_dom_sf"/>
</dbReference>
<dbReference type="Gene3D" id="3.30.360.10">
    <property type="entry name" value="Dihydrodipicolinate Reductase, domain 2"/>
    <property type="match status" value="1"/>
</dbReference>
<dbReference type="SUPFAM" id="SSF55347">
    <property type="entry name" value="Glyceraldehyde-3-phosphate dehydrogenase-like, C-terminal domain"/>
    <property type="match status" value="1"/>
</dbReference>
<evidence type="ECO:0000256" key="1">
    <source>
        <dbReference type="ARBA" id="ARBA00010928"/>
    </source>
</evidence>
<dbReference type="Gene3D" id="3.40.50.720">
    <property type="entry name" value="NAD(P)-binding Rossmann-like Domain"/>
    <property type="match status" value="1"/>
</dbReference>
<dbReference type="RefSeq" id="WP_044567451.1">
    <property type="nucleotide sequence ID" value="NZ_BAABDR010000053.1"/>
</dbReference>
<dbReference type="EMBL" id="JAGGLR010000024">
    <property type="protein sequence ID" value="MBP2066294.1"/>
    <property type="molecule type" value="Genomic_DNA"/>
</dbReference>
<keyword evidence="7" id="KW-1185">Reference proteome</keyword>
<dbReference type="Pfam" id="PF22725">
    <property type="entry name" value="GFO_IDH_MocA_C3"/>
    <property type="match status" value="1"/>
</dbReference>
<evidence type="ECO:0000313" key="7">
    <source>
        <dbReference type="Proteomes" id="UP000756710"/>
    </source>
</evidence>
<comment type="similarity">
    <text evidence="1">Belongs to the Gfo/Idh/MocA family.</text>
</comment>
<evidence type="ECO:0000259" key="3">
    <source>
        <dbReference type="Pfam" id="PF01408"/>
    </source>
</evidence>
<proteinExistence type="inferred from homology"/>
<reference evidence="6 7" key="2">
    <citation type="submission" date="2021-03" db="EMBL/GenBank/DDBJ databases">
        <title>Genomic Encyclopedia of Type Strains, Phase IV (KMG-IV): sequencing the most valuable type-strain genomes for metagenomic binning, comparative biology and taxonomic classification.</title>
        <authorList>
            <person name="Goeker M."/>
        </authorList>
    </citation>
    <scope>NUCLEOTIDE SEQUENCE [LARGE SCALE GENOMIC DNA]</scope>
    <source>
        <strain evidence="6 7">DSM 41954</strain>
    </source>
</reference>
<dbReference type="Pfam" id="PF01408">
    <property type="entry name" value="GFO_IDH_MocA"/>
    <property type="match status" value="1"/>
</dbReference>
<sequence>MTTAEPLRIGVLGAARISELSLVGPARAGGHRLVAVAARSRGRAAAFAAEHGVERVLGSYADVIADPEVEVVYNPLANSLHGPWNLAALAAGKHVLTEKPSASNAEEAAEVRDAAAKAGTVFMEGFHYLFHPVTRRLHELLGSGELGELRHVETMMTMPAPPGSDPRWSLPLAGGALMDLGCYSLHAQATLAPWAGGPPRLVTARGGARHGAPEVDEWLDADLAFPGGATGSARCHMAHQEWRMSFTVIGSRGEATAMNFVQPHLDDRVVVRTPAGERTEELGKRSSYTYQLDAYAAHLRHGAPLPLDAEDALTTMSLVDACYRAAGFPPRPRTALPVPG</sequence>
<dbReference type="PANTHER" id="PTHR22604">
    <property type="entry name" value="OXIDOREDUCTASES"/>
    <property type="match status" value="1"/>
</dbReference>
<dbReference type="SUPFAM" id="SSF51735">
    <property type="entry name" value="NAD(P)-binding Rossmann-fold domains"/>
    <property type="match status" value="1"/>
</dbReference>
<evidence type="ECO:0000259" key="4">
    <source>
        <dbReference type="Pfam" id="PF22725"/>
    </source>
</evidence>
<dbReference type="GO" id="GO:0000166">
    <property type="term" value="F:nucleotide binding"/>
    <property type="evidence" value="ECO:0007669"/>
    <property type="project" value="InterPro"/>
</dbReference>
<dbReference type="Proteomes" id="UP000756710">
    <property type="component" value="Unassembled WGS sequence"/>
</dbReference>
<accession>A0A060ZDA1</accession>
<organism evidence="5">
    <name type="scientific">Streptomyces iranensis</name>
    <dbReference type="NCBI Taxonomy" id="576784"/>
    <lineage>
        <taxon>Bacteria</taxon>
        <taxon>Bacillati</taxon>
        <taxon>Actinomycetota</taxon>
        <taxon>Actinomycetes</taxon>
        <taxon>Kitasatosporales</taxon>
        <taxon>Streptomycetaceae</taxon>
        <taxon>Streptomyces</taxon>
        <taxon>Streptomyces violaceusniger group</taxon>
    </lineage>
</organism>
<protein>
    <submittedName>
        <fullName evidence="6">Dehydrogenase</fullName>
    </submittedName>
    <submittedName>
        <fullName evidence="5">Oxidoreductase domain protein</fullName>
    </submittedName>
</protein>
<dbReference type="PANTHER" id="PTHR22604:SF105">
    <property type="entry name" value="TRANS-1,2-DIHYDROBENZENE-1,2-DIOL DEHYDROGENASE"/>
    <property type="match status" value="1"/>
</dbReference>
<dbReference type="AlphaFoldDB" id="A0A060ZDA1"/>
<evidence type="ECO:0000256" key="2">
    <source>
        <dbReference type="ARBA" id="ARBA00023002"/>
    </source>
</evidence>
<dbReference type="EMBL" id="LK022848">
    <property type="protein sequence ID" value="CDR02970.1"/>
    <property type="molecule type" value="Genomic_DNA"/>
</dbReference>
<dbReference type="InterPro" id="IPR000683">
    <property type="entry name" value="Gfo/Idh/MocA-like_OxRdtase_N"/>
</dbReference>
<dbReference type="InterPro" id="IPR050984">
    <property type="entry name" value="Gfo/Idh/MocA_domain"/>
</dbReference>
<dbReference type="HOGENOM" id="CLU_023194_5_0_11"/>
<name>A0A060ZDA1_9ACTN</name>
<evidence type="ECO:0000313" key="5">
    <source>
        <dbReference type="EMBL" id="CDR02970.1"/>
    </source>
</evidence>
<gene>
    <name evidence="6" type="ORF">J2Z30_007343</name>
    <name evidence="5" type="ORF">SIRAN1002</name>
</gene>
<reference evidence="5" key="1">
    <citation type="submission" date="2014-05" db="EMBL/GenBank/DDBJ databases">
        <authorList>
            <person name="Horn Fabian"/>
        </authorList>
    </citation>
    <scope>NUCLEOTIDE SEQUENCE</scope>
</reference>
<feature type="domain" description="Gfo/Idh/MocA-like oxidoreductase N-terminal" evidence="3">
    <location>
        <begin position="7"/>
        <end position="126"/>
    </location>
</feature>
<dbReference type="InterPro" id="IPR055170">
    <property type="entry name" value="GFO_IDH_MocA-like_dom"/>
</dbReference>
<feature type="domain" description="GFO/IDH/MocA-like oxidoreductase" evidence="4">
    <location>
        <begin position="135"/>
        <end position="255"/>
    </location>
</feature>